<dbReference type="AlphaFoldDB" id="A0A940RSZ7"/>
<comment type="caution">
    <text evidence="1">The sequence shown here is derived from an EMBL/GenBank/DDBJ whole genome shotgun (WGS) entry which is preliminary data.</text>
</comment>
<dbReference type="EMBL" id="JAGIQL010000004">
    <property type="protein sequence ID" value="MBP0456292.1"/>
    <property type="molecule type" value="Genomic_DNA"/>
</dbReference>
<accession>A0A940RSZ7</accession>
<reference evidence="1" key="1">
    <citation type="submission" date="2021-03" db="EMBL/GenBank/DDBJ databases">
        <title>Whole genome sequence of Streptomyces bomunensis MMS17-BM035.</title>
        <authorList>
            <person name="Lee J.H."/>
        </authorList>
    </citation>
    <scope>NUCLEOTIDE SEQUENCE</scope>
    <source>
        <strain evidence="1">MMS17-BM035</strain>
    </source>
</reference>
<evidence type="ECO:0000313" key="1">
    <source>
        <dbReference type="EMBL" id="MBP0456292.1"/>
    </source>
</evidence>
<organism evidence="1 2">
    <name type="scientific">Streptomyces montanisoli</name>
    <dbReference type="NCBI Taxonomy" id="2798581"/>
    <lineage>
        <taxon>Bacteria</taxon>
        <taxon>Bacillati</taxon>
        <taxon>Actinomycetota</taxon>
        <taxon>Actinomycetes</taxon>
        <taxon>Kitasatosporales</taxon>
        <taxon>Streptomycetaceae</taxon>
        <taxon>Streptomyces</taxon>
    </lineage>
</organism>
<dbReference type="RefSeq" id="WP_209338083.1">
    <property type="nucleotide sequence ID" value="NZ_JAGIQL010000004.1"/>
</dbReference>
<sequence>MATDTAFEAHLAFSGKIAALHLRGDLRDGDTARLRELLDGIAAGAVRRVVLHMADVTSVTGAVVRCLALGQQGLAPGTEVIVDGAAFPVRRALRLGGLAPFVCLVDAALAPAG</sequence>
<proteinExistence type="predicted"/>
<keyword evidence="2" id="KW-1185">Reference proteome</keyword>
<dbReference type="Gene3D" id="3.30.750.24">
    <property type="entry name" value="STAS domain"/>
    <property type="match status" value="1"/>
</dbReference>
<gene>
    <name evidence="1" type="ORF">JFN87_02085</name>
</gene>
<protein>
    <submittedName>
        <fullName evidence="1">Anti-sigma factor antagonist</fullName>
    </submittedName>
</protein>
<dbReference type="SUPFAM" id="SSF52091">
    <property type="entry name" value="SpoIIaa-like"/>
    <property type="match status" value="1"/>
</dbReference>
<evidence type="ECO:0000313" key="2">
    <source>
        <dbReference type="Proteomes" id="UP000670475"/>
    </source>
</evidence>
<dbReference type="Proteomes" id="UP000670475">
    <property type="component" value="Unassembled WGS sequence"/>
</dbReference>
<dbReference type="InterPro" id="IPR036513">
    <property type="entry name" value="STAS_dom_sf"/>
</dbReference>
<name>A0A940RSZ7_9ACTN</name>